<dbReference type="InterPro" id="IPR016181">
    <property type="entry name" value="Acyl_CoA_acyltransferase"/>
</dbReference>
<evidence type="ECO:0000256" key="1">
    <source>
        <dbReference type="ARBA" id="ARBA00022679"/>
    </source>
</evidence>
<evidence type="ECO:0000259" key="3">
    <source>
        <dbReference type="PROSITE" id="PS51186"/>
    </source>
</evidence>
<keyword evidence="5" id="KW-1185">Reference proteome</keyword>
<dbReference type="GO" id="GO:0016747">
    <property type="term" value="F:acyltransferase activity, transferring groups other than amino-acyl groups"/>
    <property type="evidence" value="ECO:0007669"/>
    <property type="project" value="InterPro"/>
</dbReference>
<dbReference type="EMBL" id="BOPV01000001">
    <property type="protein sequence ID" value="GIL38059.1"/>
    <property type="molecule type" value="Genomic_DNA"/>
</dbReference>
<name>A0A8S8X939_9PROT</name>
<dbReference type="AlphaFoldDB" id="A0A8S8X939"/>
<keyword evidence="1" id="KW-0808">Transferase</keyword>
<dbReference type="Proteomes" id="UP000681075">
    <property type="component" value="Unassembled WGS sequence"/>
</dbReference>
<dbReference type="CDD" id="cd04301">
    <property type="entry name" value="NAT_SF"/>
    <property type="match status" value="1"/>
</dbReference>
<dbReference type="SUPFAM" id="SSF55729">
    <property type="entry name" value="Acyl-CoA N-acyltransferases (Nat)"/>
    <property type="match status" value="1"/>
</dbReference>
<organism evidence="4 5">
    <name type="scientific">Roseiterribacter gracilis</name>
    <dbReference type="NCBI Taxonomy" id="2812848"/>
    <lineage>
        <taxon>Bacteria</taxon>
        <taxon>Pseudomonadati</taxon>
        <taxon>Pseudomonadota</taxon>
        <taxon>Alphaproteobacteria</taxon>
        <taxon>Rhodospirillales</taxon>
        <taxon>Roseiterribacteraceae</taxon>
        <taxon>Roseiterribacter</taxon>
    </lineage>
</organism>
<keyword evidence="2" id="KW-0012">Acyltransferase</keyword>
<proteinExistence type="predicted"/>
<dbReference type="PROSITE" id="PS51186">
    <property type="entry name" value="GNAT"/>
    <property type="match status" value="1"/>
</dbReference>
<dbReference type="PANTHER" id="PTHR43877:SF1">
    <property type="entry name" value="ACETYLTRANSFERASE"/>
    <property type="match status" value="1"/>
</dbReference>
<evidence type="ECO:0000313" key="4">
    <source>
        <dbReference type="EMBL" id="GIL38059.1"/>
    </source>
</evidence>
<evidence type="ECO:0000313" key="5">
    <source>
        <dbReference type="Proteomes" id="UP000681075"/>
    </source>
</evidence>
<dbReference type="Pfam" id="PF00583">
    <property type="entry name" value="Acetyltransf_1"/>
    <property type="match status" value="1"/>
</dbReference>
<dbReference type="InterPro" id="IPR000182">
    <property type="entry name" value="GNAT_dom"/>
</dbReference>
<gene>
    <name evidence="4" type="ORF">TMPK1_02960</name>
</gene>
<accession>A0A8S8X939</accession>
<protein>
    <submittedName>
        <fullName evidence="4">Acetyltransferase</fullName>
    </submittedName>
</protein>
<reference evidence="4" key="1">
    <citation type="submission" date="2021-02" db="EMBL/GenBank/DDBJ databases">
        <title>Genome sequence of Rhodospirillales sp. strain TMPK1 isolated from soil.</title>
        <authorList>
            <person name="Nakai R."/>
            <person name="Kusada H."/>
            <person name="Tamaki H."/>
        </authorList>
    </citation>
    <scope>NUCLEOTIDE SEQUENCE</scope>
    <source>
        <strain evidence="4">TMPK1</strain>
    </source>
</reference>
<dbReference type="Gene3D" id="3.40.630.30">
    <property type="match status" value="1"/>
</dbReference>
<comment type="caution">
    <text evidence="4">The sequence shown here is derived from an EMBL/GenBank/DDBJ whole genome shotgun (WGS) entry which is preliminary data.</text>
</comment>
<dbReference type="PANTHER" id="PTHR43877">
    <property type="entry name" value="AMINOALKYLPHOSPHONATE N-ACETYLTRANSFERASE-RELATED-RELATED"/>
    <property type="match status" value="1"/>
</dbReference>
<feature type="domain" description="N-acetyltransferase" evidence="3">
    <location>
        <begin position="28"/>
        <end position="166"/>
    </location>
</feature>
<sequence>MGHVGVALAKAPRMRKKSAGRTTREAPMVIREARSDDARSLAELVTQLEHPATPAEIQQRLAVLPLGSVLVAETDTEIVGCLTLHVTPVLHRAGPVGRITMLIVREDMRGQGIGQALVEAAKQRFKLRGCVLAEVTSNLRLKPAHAFYERLGFRKTSWRFGKQLDA</sequence>
<evidence type="ECO:0000256" key="2">
    <source>
        <dbReference type="ARBA" id="ARBA00023315"/>
    </source>
</evidence>
<dbReference type="InterPro" id="IPR050832">
    <property type="entry name" value="Bact_Acetyltransf"/>
</dbReference>